<comment type="caution">
    <text evidence="1">The sequence shown here is derived from an EMBL/GenBank/DDBJ whole genome shotgun (WGS) entry which is preliminary data.</text>
</comment>
<name>A0AAP0F7I4_9MAGN</name>
<protein>
    <submittedName>
        <fullName evidence="1">Uncharacterized protein</fullName>
    </submittedName>
</protein>
<evidence type="ECO:0000313" key="2">
    <source>
        <dbReference type="Proteomes" id="UP001417504"/>
    </source>
</evidence>
<organism evidence="1 2">
    <name type="scientific">Stephania japonica</name>
    <dbReference type="NCBI Taxonomy" id="461633"/>
    <lineage>
        <taxon>Eukaryota</taxon>
        <taxon>Viridiplantae</taxon>
        <taxon>Streptophyta</taxon>
        <taxon>Embryophyta</taxon>
        <taxon>Tracheophyta</taxon>
        <taxon>Spermatophyta</taxon>
        <taxon>Magnoliopsida</taxon>
        <taxon>Ranunculales</taxon>
        <taxon>Menispermaceae</taxon>
        <taxon>Menispermoideae</taxon>
        <taxon>Cissampelideae</taxon>
        <taxon>Stephania</taxon>
    </lineage>
</organism>
<gene>
    <name evidence="1" type="ORF">Sjap_019353</name>
</gene>
<accession>A0AAP0F7I4</accession>
<evidence type="ECO:0000313" key="1">
    <source>
        <dbReference type="EMBL" id="KAK9102099.1"/>
    </source>
</evidence>
<dbReference type="EMBL" id="JBBNAE010000008">
    <property type="protein sequence ID" value="KAK9102099.1"/>
    <property type="molecule type" value="Genomic_DNA"/>
</dbReference>
<dbReference type="Proteomes" id="UP001417504">
    <property type="component" value="Unassembled WGS sequence"/>
</dbReference>
<sequence>MYARTWNSRKEKIKGLVSSIRCNEFLVIYINCFALEFVIIEVGIQAQYRCSCRYCITCVLSKKF</sequence>
<proteinExistence type="predicted"/>
<dbReference type="AlphaFoldDB" id="A0AAP0F7I4"/>
<reference evidence="1 2" key="1">
    <citation type="submission" date="2024-01" db="EMBL/GenBank/DDBJ databases">
        <title>Genome assemblies of Stephania.</title>
        <authorList>
            <person name="Yang L."/>
        </authorList>
    </citation>
    <scope>NUCLEOTIDE SEQUENCE [LARGE SCALE GENOMIC DNA]</scope>
    <source>
        <strain evidence="1">QJT</strain>
        <tissue evidence="1">Leaf</tissue>
    </source>
</reference>
<keyword evidence="2" id="KW-1185">Reference proteome</keyword>